<feature type="transmembrane region" description="Helical" evidence="1">
    <location>
        <begin position="93"/>
        <end position="113"/>
    </location>
</feature>
<evidence type="ECO:0000313" key="4">
    <source>
        <dbReference type="Proteomes" id="UP000249364"/>
    </source>
</evidence>
<keyword evidence="4" id="KW-1185">Reference proteome</keyword>
<dbReference type="Pfam" id="PF04892">
    <property type="entry name" value="VanZ"/>
    <property type="match status" value="1"/>
</dbReference>
<gene>
    <name evidence="3" type="ORF">LY56_00099</name>
</gene>
<keyword evidence="1" id="KW-0472">Membrane</keyword>
<feature type="transmembrane region" description="Helical" evidence="1">
    <location>
        <begin position="12"/>
        <end position="33"/>
    </location>
</feature>
<dbReference type="PANTHER" id="PTHR28008:SF1">
    <property type="entry name" value="DOMAIN PROTEIN, PUTATIVE (AFU_ORTHOLOGUE AFUA_3G10980)-RELATED"/>
    <property type="match status" value="1"/>
</dbReference>
<dbReference type="InterPro" id="IPR006976">
    <property type="entry name" value="VanZ-like"/>
</dbReference>
<dbReference type="STRING" id="121821.GCA_001870675_02171"/>
<organism evidence="3 4">
    <name type="scientific">Roseinatronobacter thiooxidans</name>
    <dbReference type="NCBI Taxonomy" id="121821"/>
    <lineage>
        <taxon>Bacteria</taxon>
        <taxon>Pseudomonadati</taxon>
        <taxon>Pseudomonadota</taxon>
        <taxon>Alphaproteobacteria</taxon>
        <taxon>Rhodobacterales</taxon>
        <taxon>Paracoccaceae</taxon>
        <taxon>Roseinatronobacter</taxon>
    </lineage>
</organism>
<feature type="transmembrane region" description="Helical" evidence="1">
    <location>
        <begin position="45"/>
        <end position="62"/>
    </location>
</feature>
<accession>A0A2W7QIK0</accession>
<sequence>MAAKRPSNRTIGYAVSAGLALIITAALLAPMSGVSGPKVTGLDKIIHFFLFFILVLPALMVAPRIWVWVVPVAIVYGGLIEIIQPYFGRGMEFGDFIANTLGVLAAVPVSRWLHARVSKGRQLAKNKRAECNY</sequence>
<name>A0A2W7QIK0_9RHOB</name>
<evidence type="ECO:0000256" key="1">
    <source>
        <dbReference type="SAM" id="Phobius"/>
    </source>
</evidence>
<protein>
    <submittedName>
        <fullName evidence="3">VanZ like protein</fullName>
    </submittedName>
</protein>
<dbReference type="Proteomes" id="UP000249364">
    <property type="component" value="Unassembled WGS sequence"/>
</dbReference>
<dbReference type="RefSeq" id="WP_245735480.1">
    <property type="nucleotide sequence ID" value="NZ_MEHT01000009.1"/>
</dbReference>
<keyword evidence="1" id="KW-1133">Transmembrane helix</keyword>
<feature type="domain" description="VanZ-like" evidence="2">
    <location>
        <begin position="39"/>
        <end position="109"/>
    </location>
</feature>
<feature type="transmembrane region" description="Helical" evidence="1">
    <location>
        <begin position="67"/>
        <end position="87"/>
    </location>
</feature>
<keyword evidence="1" id="KW-0812">Transmembrane</keyword>
<dbReference type="AlphaFoldDB" id="A0A2W7QIK0"/>
<reference evidence="3 4" key="1">
    <citation type="submission" date="2018-06" db="EMBL/GenBank/DDBJ databases">
        <title>Genomic Encyclopedia of Archaeal and Bacterial Type Strains, Phase II (KMG-II): from individual species to whole genera.</title>
        <authorList>
            <person name="Goeker M."/>
        </authorList>
    </citation>
    <scope>NUCLEOTIDE SEQUENCE [LARGE SCALE GENOMIC DNA]</scope>
    <source>
        <strain evidence="3 4">DSM 13087</strain>
    </source>
</reference>
<dbReference type="PANTHER" id="PTHR28008">
    <property type="entry name" value="DOMAIN PROTEIN, PUTATIVE (AFU_ORTHOLOGUE AFUA_3G10980)-RELATED"/>
    <property type="match status" value="1"/>
</dbReference>
<comment type="caution">
    <text evidence="3">The sequence shown here is derived from an EMBL/GenBank/DDBJ whole genome shotgun (WGS) entry which is preliminary data.</text>
</comment>
<proteinExistence type="predicted"/>
<evidence type="ECO:0000313" key="3">
    <source>
        <dbReference type="EMBL" id="PZX47951.1"/>
    </source>
</evidence>
<dbReference type="EMBL" id="QKZQ01000001">
    <property type="protein sequence ID" value="PZX47951.1"/>
    <property type="molecule type" value="Genomic_DNA"/>
</dbReference>
<evidence type="ECO:0000259" key="2">
    <source>
        <dbReference type="Pfam" id="PF04892"/>
    </source>
</evidence>